<accession>A0A913ZE92</accession>
<feature type="compositionally biased region" description="Low complexity" evidence="1">
    <location>
        <begin position="77"/>
        <end position="93"/>
    </location>
</feature>
<dbReference type="InterPro" id="IPR038765">
    <property type="entry name" value="Papain-like_cys_pep_sf"/>
</dbReference>
<dbReference type="RefSeq" id="XP_038050108.1">
    <property type="nucleotide sequence ID" value="XM_038194180.1"/>
</dbReference>
<name>A0A913ZE92_PATMI</name>
<evidence type="ECO:0000313" key="3">
    <source>
        <dbReference type="EnsemblMetazoa" id="XP_038050108.1"/>
    </source>
</evidence>
<evidence type="ECO:0000259" key="2">
    <source>
        <dbReference type="PROSITE" id="PS50802"/>
    </source>
</evidence>
<evidence type="ECO:0000313" key="4">
    <source>
        <dbReference type="Proteomes" id="UP000887568"/>
    </source>
</evidence>
<feature type="region of interest" description="Disordered" evidence="1">
    <location>
        <begin position="75"/>
        <end position="128"/>
    </location>
</feature>
<protein>
    <recommendedName>
        <fullName evidence="2">OTU domain-containing protein</fullName>
    </recommendedName>
</protein>
<dbReference type="GO" id="GO:0004843">
    <property type="term" value="F:cysteine-type deubiquitinase activity"/>
    <property type="evidence" value="ECO:0007669"/>
    <property type="project" value="TreeGrafter"/>
</dbReference>
<dbReference type="AlphaFoldDB" id="A0A913ZE92"/>
<dbReference type="Gene3D" id="3.90.70.80">
    <property type="match status" value="1"/>
</dbReference>
<keyword evidence="4" id="KW-1185">Reference proteome</keyword>
<dbReference type="GeneID" id="119723495"/>
<dbReference type="Proteomes" id="UP000887568">
    <property type="component" value="Unplaced"/>
</dbReference>
<dbReference type="OrthoDB" id="6137149at2759"/>
<dbReference type="InterPro" id="IPR050704">
    <property type="entry name" value="Peptidase_C85-like"/>
</dbReference>
<dbReference type="GO" id="GO:0016579">
    <property type="term" value="P:protein deubiquitination"/>
    <property type="evidence" value="ECO:0007669"/>
    <property type="project" value="TreeGrafter"/>
</dbReference>
<dbReference type="CDD" id="cd22755">
    <property type="entry name" value="OTU_CeDUB-like"/>
    <property type="match status" value="1"/>
</dbReference>
<evidence type="ECO:0000256" key="1">
    <source>
        <dbReference type="SAM" id="MobiDB-lite"/>
    </source>
</evidence>
<dbReference type="EnsemblMetazoa" id="XM_038194180.1">
    <property type="protein sequence ID" value="XP_038050108.1"/>
    <property type="gene ID" value="LOC119723495"/>
</dbReference>
<organism evidence="3 4">
    <name type="scientific">Patiria miniata</name>
    <name type="common">Bat star</name>
    <name type="synonym">Asterina miniata</name>
    <dbReference type="NCBI Taxonomy" id="46514"/>
    <lineage>
        <taxon>Eukaryota</taxon>
        <taxon>Metazoa</taxon>
        <taxon>Echinodermata</taxon>
        <taxon>Eleutherozoa</taxon>
        <taxon>Asterozoa</taxon>
        <taxon>Asteroidea</taxon>
        <taxon>Valvatacea</taxon>
        <taxon>Valvatida</taxon>
        <taxon>Asterinidae</taxon>
        <taxon>Patiria</taxon>
    </lineage>
</organism>
<dbReference type="Pfam" id="PF02338">
    <property type="entry name" value="OTU"/>
    <property type="match status" value="1"/>
</dbReference>
<reference evidence="3" key="1">
    <citation type="submission" date="2022-11" db="UniProtKB">
        <authorList>
            <consortium name="EnsemblMetazoa"/>
        </authorList>
    </citation>
    <scope>IDENTIFICATION</scope>
</reference>
<dbReference type="PROSITE" id="PS50802">
    <property type="entry name" value="OTU"/>
    <property type="match status" value="1"/>
</dbReference>
<sequence length="278" mass="31102">MKQKSNQQGCQVSEGRSLLKRVATWQDVHRYCTDLARSMSLSNNEQFEITGVSVWLDDEVRQDPDDCKEETEQLLLGSSDHSNGEGNEGSSGSREVPGSCSSLPSTCSDLPNKKKEGQKPSFNEMSCNKVDNGSDVEIKEVRQGQGFKFVPLTYASKNGLCRKHGIGQISLDCNEVSDKCEEMGKPDLVKKIKGDGNCFFRAISFAVSGTEENHVQLRMATVNHLLKNGDKFNGFLRQGFVNVEEYVIRQRMFDSGVWSTEVEIMAMAQNVGYRHIYF</sequence>
<feature type="domain" description="OTU" evidence="2">
    <location>
        <begin position="187"/>
        <end position="278"/>
    </location>
</feature>
<dbReference type="SUPFAM" id="SSF54001">
    <property type="entry name" value="Cysteine proteinases"/>
    <property type="match status" value="1"/>
</dbReference>
<dbReference type="InterPro" id="IPR003323">
    <property type="entry name" value="OTU_dom"/>
</dbReference>
<dbReference type="OMA" id="PDDCKEE"/>
<feature type="compositionally biased region" description="Polar residues" evidence="1">
    <location>
        <begin position="99"/>
        <end position="109"/>
    </location>
</feature>
<dbReference type="PANTHER" id="PTHR12419">
    <property type="entry name" value="OTU DOMAIN CONTAINING PROTEIN"/>
    <property type="match status" value="1"/>
</dbReference>
<dbReference type="PANTHER" id="PTHR12419:SF7">
    <property type="entry name" value="OTU DOMAIN-CONTAINING PROTEIN 3"/>
    <property type="match status" value="1"/>
</dbReference>
<proteinExistence type="predicted"/>